<protein>
    <submittedName>
        <fullName evidence="8">RDD family protein</fullName>
    </submittedName>
</protein>
<evidence type="ECO:0000256" key="4">
    <source>
        <dbReference type="ARBA" id="ARBA00022989"/>
    </source>
</evidence>
<evidence type="ECO:0000313" key="9">
    <source>
        <dbReference type="Proteomes" id="UP000253094"/>
    </source>
</evidence>
<dbReference type="Pfam" id="PF06271">
    <property type="entry name" value="RDD"/>
    <property type="match status" value="1"/>
</dbReference>
<sequence>MTDPAVAARRYRLLAMLIDCVPLFFVNLALGSLLNPQWFNTTVGDASLSSSGGLLGVLFVNPFQDPYWFSDQVFAAVAGLYFWTCHFRWGQTLGKKLCRIKVVTTDGNPLTSRQSALRAVFYCGVIMIPYVGVPLALADQLMIAGSERRCLHDILAGTVVIKAPRW</sequence>
<evidence type="ECO:0000313" key="8">
    <source>
        <dbReference type="EMBL" id="RCG27824.1"/>
    </source>
</evidence>
<feature type="transmembrane region" description="Helical" evidence="6">
    <location>
        <begin position="119"/>
        <end position="138"/>
    </location>
</feature>
<dbReference type="GO" id="GO:0005886">
    <property type="term" value="C:plasma membrane"/>
    <property type="evidence" value="ECO:0007669"/>
    <property type="project" value="UniProtKB-SubCell"/>
</dbReference>
<evidence type="ECO:0000256" key="3">
    <source>
        <dbReference type="ARBA" id="ARBA00022692"/>
    </source>
</evidence>
<evidence type="ECO:0000259" key="7">
    <source>
        <dbReference type="Pfam" id="PF06271"/>
    </source>
</evidence>
<keyword evidence="5 6" id="KW-0472">Membrane</keyword>
<keyword evidence="2" id="KW-1003">Cell membrane</keyword>
<dbReference type="PANTHER" id="PTHR36115">
    <property type="entry name" value="PROLINE-RICH ANTIGEN HOMOLOG-RELATED"/>
    <property type="match status" value="1"/>
</dbReference>
<dbReference type="InterPro" id="IPR051791">
    <property type="entry name" value="Pra-immunoreactive"/>
</dbReference>
<feature type="domain" description="RDD" evidence="7">
    <location>
        <begin position="9"/>
        <end position="157"/>
    </location>
</feature>
<keyword evidence="9" id="KW-1185">Reference proteome</keyword>
<proteinExistence type="predicted"/>
<dbReference type="GO" id="GO:0015031">
    <property type="term" value="P:protein transport"/>
    <property type="evidence" value="ECO:0007669"/>
    <property type="project" value="UniProtKB-KW"/>
</dbReference>
<reference evidence="8 9" key="1">
    <citation type="submission" date="2018-06" db="EMBL/GenBank/DDBJ databases">
        <title>Sphaerisporangium craniellae sp. nov., isolated from a marine sponge in the South China Sea.</title>
        <authorList>
            <person name="Li L."/>
        </authorList>
    </citation>
    <scope>NUCLEOTIDE SEQUENCE [LARGE SCALE GENOMIC DNA]</scope>
    <source>
        <strain evidence="8 9">CCTCC AA 208026</strain>
    </source>
</reference>
<evidence type="ECO:0000256" key="5">
    <source>
        <dbReference type="ARBA" id="ARBA00023136"/>
    </source>
</evidence>
<dbReference type="InterPro" id="IPR010432">
    <property type="entry name" value="RDD"/>
</dbReference>
<keyword evidence="4 6" id="KW-1133">Transmembrane helix</keyword>
<dbReference type="Proteomes" id="UP000253094">
    <property type="component" value="Unassembled WGS sequence"/>
</dbReference>
<feature type="transmembrane region" description="Helical" evidence="6">
    <location>
        <begin position="12"/>
        <end position="34"/>
    </location>
</feature>
<comment type="subcellular location">
    <subcellularLocation>
        <location evidence="1">Cell membrane</location>
        <topology evidence="1">Multi-pass membrane protein</topology>
    </subcellularLocation>
</comment>
<organism evidence="8 9">
    <name type="scientific">Sphaerisporangium album</name>
    <dbReference type="NCBI Taxonomy" id="509200"/>
    <lineage>
        <taxon>Bacteria</taxon>
        <taxon>Bacillati</taxon>
        <taxon>Actinomycetota</taxon>
        <taxon>Actinomycetes</taxon>
        <taxon>Streptosporangiales</taxon>
        <taxon>Streptosporangiaceae</taxon>
        <taxon>Sphaerisporangium</taxon>
    </lineage>
</organism>
<keyword evidence="3 6" id="KW-0812">Transmembrane</keyword>
<evidence type="ECO:0000256" key="6">
    <source>
        <dbReference type="SAM" id="Phobius"/>
    </source>
</evidence>
<evidence type="ECO:0000256" key="2">
    <source>
        <dbReference type="ARBA" id="ARBA00022475"/>
    </source>
</evidence>
<dbReference type="GO" id="GO:0008270">
    <property type="term" value="F:zinc ion binding"/>
    <property type="evidence" value="ECO:0007669"/>
    <property type="project" value="UniProtKB-KW"/>
</dbReference>
<gene>
    <name evidence="8" type="ORF">DQ384_25160</name>
</gene>
<evidence type="ECO:0000256" key="1">
    <source>
        <dbReference type="ARBA" id="ARBA00004651"/>
    </source>
</evidence>
<name>A0A367FBV7_9ACTN</name>
<dbReference type="EMBL" id="QOIL01000015">
    <property type="protein sequence ID" value="RCG27824.1"/>
    <property type="molecule type" value="Genomic_DNA"/>
</dbReference>
<accession>A0A367FBV7</accession>
<dbReference type="AlphaFoldDB" id="A0A367FBV7"/>
<comment type="caution">
    <text evidence="8">The sequence shown here is derived from an EMBL/GenBank/DDBJ whole genome shotgun (WGS) entry which is preliminary data.</text>
</comment>
<dbReference type="PANTHER" id="PTHR36115:SF4">
    <property type="entry name" value="MEMBRANE PROTEIN"/>
    <property type="match status" value="1"/>
</dbReference>